<dbReference type="EMBL" id="PDUG01000004">
    <property type="protein sequence ID" value="PIC35415.1"/>
    <property type="molecule type" value="Genomic_DNA"/>
</dbReference>
<sequence>MAIIMMIKRRETKNQEKNHEDVDTVLSLYWEKKEEKLIGTDNKLMKKLKRRLSAAFRPGSNNNVSITSSGGSYYDSDCGYGSCHSGIFGHGHQSFSSIAICFHNRLLIAEKKMEKSFRQINLNPSHLKCFKKEVFPVSEARNNIVIGYGMMSAPLHGRTWTLSESMSHLSDKNGAIMEECVVDPTALLRVSRGGTAGRRYDTNVNYINGMHVPPPRTHSLYYPRGYNNSSRNSYYGSNACKYFPSF</sequence>
<protein>
    <submittedName>
        <fullName evidence="1">Uncharacterized protein</fullName>
    </submittedName>
</protein>
<gene>
    <name evidence="1" type="primary">Cnig_chr_IV.g14782</name>
    <name evidence="1" type="ORF">B9Z55_014782</name>
</gene>
<name>A0A2G5U7A3_9PELO</name>
<evidence type="ECO:0000313" key="2">
    <source>
        <dbReference type="Proteomes" id="UP000230233"/>
    </source>
</evidence>
<accession>A0A2G5U7A3</accession>
<dbReference type="OrthoDB" id="5874211at2759"/>
<comment type="caution">
    <text evidence="1">The sequence shown here is derived from an EMBL/GenBank/DDBJ whole genome shotgun (WGS) entry which is preliminary data.</text>
</comment>
<reference evidence="2" key="1">
    <citation type="submission" date="2017-10" db="EMBL/GenBank/DDBJ databases">
        <title>Rapid genome shrinkage in a self-fertile nematode reveals novel sperm competition proteins.</title>
        <authorList>
            <person name="Yin D."/>
            <person name="Schwarz E.M."/>
            <person name="Thomas C.G."/>
            <person name="Felde R.L."/>
            <person name="Korf I.F."/>
            <person name="Cutter A.D."/>
            <person name="Schartner C.M."/>
            <person name="Ralston E.J."/>
            <person name="Meyer B.J."/>
            <person name="Haag E.S."/>
        </authorList>
    </citation>
    <scope>NUCLEOTIDE SEQUENCE [LARGE SCALE GENOMIC DNA]</scope>
    <source>
        <strain evidence="2">JU1422</strain>
    </source>
</reference>
<evidence type="ECO:0000313" key="1">
    <source>
        <dbReference type="EMBL" id="PIC35415.1"/>
    </source>
</evidence>
<keyword evidence="2" id="KW-1185">Reference proteome</keyword>
<dbReference type="AlphaFoldDB" id="A0A2G5U7A3"/>
<dbReference type="Proteomes" id="UP000230233">
    <property type="component" value="Chromosome IV"/>
</dbReference>
<proteinExistence type="predicted"/>
<organism evidence="1 2">
    <name type="scientific">Caenorhabditis nigoni</name>
    <dbReference type="NCBI Taxonomy" id="1611254"/>
    <lineage>
        <taxon>Eukaryota</taxon>
        <taxon>Metazoa</taxon>
        <taxon>Ecdysozoa</taxon>
        <taxon>Nematoda</taxon>
        <taxon>Chromadorea</taxon>
        <taxon>Rhabditida</taxon>
        <taxon>Rhabditina</taxon>
        <taxon>Rhabditomorpha</taxon>
        <taxon>Rhabditoidea</taxon>
        <taxon>Rhabditidae</taxon>
        <taxon>Peloderinae</taxon>
        <taxon>Caenorhabditis</taxon>
    </lineage>
</organism>